<organism evidence="1 2">
    <name type="scientific">Paenibacillus prosopidis</name>
    <dbReference type="NCBI Taxonomy" id="630520"/>
    <lineage>
        <taxon>Bacteria</taxon>
        <taxon>Bacillati</taxon>
        <taxon>Bacillota</taxon>
        <taxon>Bacilli</taxon>
        <taxon>Bacillales</taxon>
        <taxon>Paenibacillaceae</taxon>
        <taxon>Paenibacillus</taxon>
    </lineage>
</organism>
<gene>
    <name evidence="1" type="ORF">DFP97_10265</name>
</gene>
<protein>
    <submittedName>
        <fullName evidence="1">Uncharacterized protein</fullName>
    </submittedName>
</protein>
<dbReference type="AlphaFoldDB" id="A0A368W532"/>
<dbReference type="EMBL" id="QPJD01000002">
    <property type="protein sequence ID" value="RCW50873.1"/>
    <property type="molecule type" value="Genomic_DNA"/>
</dbReference>
<keyword evidence="2" id="KW-1185">Reference proteome</keyword>
<name>A0A368W532_9BACL</name>
<comment type="caution">
    <text evidence="1">The sequence shown here is derived from an EMBL/GenBank/DDBJ whole genome shotgun (WGS) entry which is preliminary data.</text>
</comment>
<proteinExistence type="predicted"/>
<sequence length="41" mass="4692">MSALYNNIGTMLEPTGYALHLQEQFPSFILKCITHVNTEYC</sequence>
<accession>A0A368W532</accession>
<evidence type="ECO:0000313" key="1">
    <source>
        <dbReference type="EMBL" id="RCW50873.1"/>
    </source>
</evidence>
<evidence type="ECO:0000313" key="2">
    <source>
        <dbReference type="Proteomes" id="UP000252415"/>
    </source>
</evidence>
<reference evidence="1 2" key="1">
    <citation type="submission" date="2018-07" db="EMBL/GenBank/DDBJ databases">
        <title>Genomic Encyclopedia of Type Strains, Phase III (KMG-III): the genomes of soil and plant-associated and newly described type strains.</title>
        <authorList>
            <person name="Whitman W."/>
        </authorList>
    </citation>
    <scope>NUCLEOTIDE SEQUENCE [LARGE SCALE GENOMIC DNA]</scope>
    <source>
        <strain evidence="1 2">CECT 7506</strain>
    </source>
</reference>
<dbReference type="Proteomes" id="UP000252415">
    <property type="component" value="Unassembled WGS sequence"/>
</dbReference>